<gene>
    <name evidence="2" type="ORF">CJOHNSTONI_LOCUS5795</name>
</gene>
<dbReference type="Proteomes" id="UP000746747">
    <property type="component" value="Unassembled WGS sequence"/>
</dbReference>
<evidence type="ECO:0000256" key="1">
    <source>
        <dbReference type="SAM" id="MobiDB-lite"/>
    </source>
</evidence>
<sequence>MIRTNEAFIFSQLWLIIATRSINDYEQKGLVLIPAINFIPVNSQKTSSTSFPFQQTDEHRLLKERNHRFQQYQPKKETETLVSKQSSDMEKPLIKFPVVTFVQTYASNDTRMIPLESSSTLQKIAFPVLPNSEGHRKRKRKLSNNIGASEEDNDGNKKNEERNNGLNNNAIDVELEFQRKMERTTMKVRKYPPVTKASPSALTTIIPEHVSGPSILVTPIPLPFTPSHLPSHGFDFGIRTTVSYPSHSSSSPSSIIQDQLYSREIIQRPNITELSPIPSFITVLPPVALPIPLSKAETSFNLFDTQLKNSGIGAVISDQRYRNSDSTDSRSTDVTLEKQRQLPEKIPMQMQMPPLEYEPVDDILGCAWDIVTNSCKDLFSLKLCSHCHDFGNIFLHSCKCLVKHTTTF</sequence>
<feature type="region of interest" description="Disordered" evidence="1">
    <location>
        <begin position="132"/>
        <end position="170"/>
    </location>
</feature>
<evidence type="ECO:0000313" key="2">
    <source>
        <dbReference type="EMBL" id="CAG9535804.1"/>
    </source>
</evidence>
<dbReference type="EMBL" id="CAKAEH010001403">
    <property type="protein sequence ID" value="CAG9535804.1"/>
    <property type="molecule type" value="Genomic_DNA"/>
</dbReference>
<dbReference type="OrthoDB" id="5876340at2759"/>
<keyword evidence="3" id="KW-1185">Reference proteome</keyword>
<evidence type="ECO:0000313" key="3">
    <source>
        <dbReference type="Proteomes" id="UP000746747"/>
    </source>
</evidence>
<comment type="caution">
    <text evidence="2">The sequence shown here is derived from an EMBL/GenBank/DDBJ whole genome shotgun (WGS) entry which is preliminary data.</text>
</comment>
<name>A0A8J2LYM6_9BILA</name>
<accession>A0A8J2LYM6</accession>
<reference evidence="2" key="1">
    <citation type="submission" date="2021-09" db="EMBL/GenBank/DDBJ databases">
        <authorList>
            <consortium name="Pathogen Informatics"/>
        </authorList>
    </citation>
    <scope>NUCLEOTIDE SEQUENCE</scope>
</reference>
<proteinExistence type="predicted"/>
<dbReference type="AlphaFoldDB" id="A0A8J2LYM6"/>
<organism evidence="2 3">
    <name type="scientific">Cercopithifilaria johnstoni</name>
    <dbReference type="NCBI Taxonomy" id="2874296"/>
    <lineage>
        <taxon>Eukaryota</taxon>
        <taxon>Metazoa</taxon>
        <taxon>Ecdysozoa</taxon>
        <taxon>Nematoda</taxon>
        <taxon>Chromadorea</taxon>
        <taxon>Rhabditida</taxon>
        <taxon>Spirurina</taxon>
        <taxon>Spiruromorpha</taxon>
        <taxon>Filarioidea</taxon>
        <taxon>Onchocercidae</taxon>
        <taxon>Cercopithifilaria</taxon>
    </lineage>
</organism>
<feature type="compositionally biased region" description="Basic and acidic residues" evidence="1">
    <location>
        <begin position="154"/>
        <end position="163"/>
    </location>
</feature>
<protein>
    <submittedName>
        <fullName evidence="2">Uncharacterized protein</fullName>
    </submittedName>
</protein>